<dbReference type="SUPFAM" id="SSF81383">
    <property type="entry name" value="F-box domain"/>
    <property type="match status" value="1"/>
</dbReference>
<name>A0A2B7XKD7_9EURO</name>
<dbReference type="OrthoDB" id="9984533at2759"/>
<proteinExistence type="predicted"/>
<evidence type="ECO:0000313" key="2">
    <source>
        <dbReference type="Proteomes" id="UP000223968"/>
    </source>
</evidence>
<dbReference type="InterPro" id="IPR036047">
    <property type="entry name" value="F-box-like_dom_sf"/>
</dbReference>
<evidence type="ECO:0000313" key="1">
    <source>
        <dbReference type="EMBL" id="PGH09399.1"/>
    </source>
</evidence>
<gene>
    <name evidence="1" type="ORF">AJ79_05711</name>
</gene>
<keyword evidence="2" id="KW-1185">Reference proteome</keyword>
<dbReference type="AlphaFoldDB" id="A0A2B7XKD7"/>
<sequence>MGCFSCYCAICGGPGEECSIGSSVPEALEWRRKRVARKRKKMLETGQYPSIHVADDEDDKEELNSCKEEVEGGWDKSDEDNAYDPGLVSEKSLEWLLTVHCLGVHEEKAFISGPGEEYDQLTGIDVEIGDDPNQPSDETHFFTYGVEGGVFPFHWVCLQVLLRALGSKGDPGNIDKAVLFDVMENLTDYYELELDYGQMQGRSQNWISVPGEEYSVTNPIGDGTEQFIREIITRKTFKVSPLNYDIQKHVVSDPFDKLPFDILYNIFSCLPGSSVQAISKASWSVTKATRYNGFWKQLIFREMNWFWELNELLSEDEKGDESNQLSSGLSLKRLYLYIDKKTTPTYVMDAEFMSLGNRRRIWRPCQQVAELYFAELEQRRTSQAKAE</sequence>
<accession>A0A2B7XKD7</accession>
<organism evidence="1 2">
    <name type="scientific">Helicocarpus griseus UAMH5409</name>
    <dbReference type="NCBI Taxonomy" id="1447875"/>
    <lineage>
        <taxon>Eukaryota</taxon>
        <taxon>Fungi</taxon>
        <taxon>Dikarya</taxon>
        <taxon>Ascomycota</taxon>
        <taxon>Pezizomycotina</taxon>
        <taxon>Eurotiomycetes</taxon>
        <taxon>Eurotiomycetidae</taxon>
        <taxon>Onygenales</taxon>
        <taxon>Ajellomycetaceae</taxon>
        <taxon>Helicocarpus</taxon>
    </lineage>
</organism>
<dbReference type="Proteomes" id="UP000223968">
    <property type="component" value="Unassembled WGS sequence"/>
</dbReference>
<reference evidence="1 2" key="1">
    <citation type="submission" date="2017-10" db="EMBL/GenBank/DDBJ databases">
        <title>Comparative genomics in systemic dimorphic fungi from Ajellomycetaceae.</title>
        <authorList>
            <person name="Munoz J.F."/>
            <person name="Mcewen J.G."/>
            <person name="Clay O.K."/>
            <person name="Cuomo C.A."/>
        </authorList>
    </citation>
    <scope>NUCLEOTIDE SEQUENCE [LARGE SCALE GENOMIC DNA]</scope>
    <source>
        <strain evidence="1 2">UAMH5409</strain>
    </source>
</reference>
<comment type="caution">
    <text evidence="1">The sequence shown here is derived from an EMBL/GenBank/DDBJ whole genome shotgun (WGS) entry which is preliminary data.</text>
</comment>
<dbReference type="STRING" id="1447875.A0A2B7XKD7"/>
<dbReference type="EMBL" id="PDNB01000093">
    <property type="protein sequence ID" value="PGH09399.1"/>
    <property type="molecule type" value="Genomic_DNA"/>
</dbReference>
<protein>
    <submittedName>
        <fullName evidence="1">Uncharacterized protein</fullName>
    </submittedName>
</protein>
<dbReference type="Gene3D" id="1.20.1280.50">
    <property type="match status" value="1"/>
</dbReference>